<dbReference type="InterPro" id="IPR008881">
    <property type="entry name" value="Trigger_fac_ribosome-bd_bac"/>
</dbReference>
<proteinExistence type="inferred from homology"/>
<evidence type="ECO:0000313" key="9">
    <source>
        <dbReference type="EMBL" id="CAI9108573.1"/>
    </source>
</evidence>
<keyword evidence="5" id="KW-0143">Chaperone</keyword>
<dbReference type="PANTHER" id="PTHR30560">
    <property type="entry name" value="TRIGGER FACTOR CHAPERONE AND PEPTIDYL-PROLYL CIS/TRANS ISOMERASE"/>
    <property type="match status" value="1"/>
</dbReference>
<dbReference type="GO" id="GO:0003755">
    <property type="term" value="F:peptidyl-prolyl cis-trans isomerase activity"/>
    <property type="evidence" value="ECO:0007669"/>
    <property type="project" value="UniProtKB-KW"/>
</dbReference>
<evidence type="ECO:0000256" key="7">
    <source>
        <dbReference type="ARBA" id="ARBA00024849"/>
    </source>
</evidence>
<dbReference type="GO" id="GO:0051083">
    <property type="term" value="P:'de novo' cotranslational protein folding"/>
    <property type="evidence" value="ECO:0007669"/>
    <property type="project" value="TreeGrafter"/>
</dbReference>
<feature type="domain" description="Trigger factor ribosome-binding bacterial" evidence="8">
    <location>
        <begin position="92"/>
        <end position="208"/>
    </location>
</feature>
<evidence type="ECO:0000256" key="6">
    <source>
        <dbReference type="ARBA" id="ARBA00023235"/>
    </source>
</evidence>
<comment type="similarity">
    <text evidence="2">Belongs to the FKBP-type PPIase family. Tig subfamily.</text>
</comment>
<dbReference type="EC" id="5.2.1.8" evidence="3"/>
<keyword evidence="6" id="KW-0413">Isomerase</keyword>
<comment type="function">
    <text evidence="7">Involved in protein export. Acts as a chaperone by maintaining the newly synthesized protein in an open conformation. Functions as a peptidyl-prolyl cis-trans isomerase.</text>
</comment>
<evidence type="ECO:0000256" key="5">
    <source>
        <dbReference type="ARBA" id="ARBA00023186"/>
    </source>
</evidence>
<evidence type="ECO:0000256" key="1">
    <source>
        <dbReference type="ARBA" id="ARBA00000971"/>
    </source>
</evidence>
<evidence type="ECO:0000256" key="2">
    <source>
        <dbReference type="ARBA" id="ARBA00005464"/>
    </source>
</evidence>
<protein>
    <recommendedName>
        <fullName evidence="3">peptidylprolyl isomerase</fullName>
        <ecNumber evidence="3">5.2.1.8</ecNumber>
    </recommendedName>
</protein>
<dbReference type="Gene3D" id="3.30.70.1050">
    <property type="entry name" value="Trigger factor ribosome-binding domain"/>
    <property type="match status" value="1"/>
</dbReference>
<evidence type="ECO:0000313" key="10">
    <source>
        <dbReference type="Proteomes" id="UP001161247"/>
    </source>
</evidence>
<keyword evidence="10" id="KW-1185">Reference proteome</keyword>
<evidence type="ECO:0000259" key="8">
    <source>
        <dbReference type="Pfam" id="PF05697"/>
    </source>
</evidence>
<dbReference type="EMBL" id="OX459123">
    <property type="protein sequence ID" value="CAI9108573.1"/>
    <property type="molecule type" value="Genomic_DNA"/>
</dbReference>
<dbReference type="GO" id="GO:0043022">
    <property type="term" value="F:ribosome binding"/>
    <property type="evidence" value="ECO:0007669"/>
    <property type="project" value="TreeGrafter"/>
</dbReference>
<evidence type="ECO:0000256" key="3">
    <source>
        <dbReference type="ARBA" id="ARBA00013194"/>
    </source>
</evidence>
<dbReference type="InterPro" id="IPR036611">
    <property type="entry name" value="Trigger_fac_ribosome-bd_sf"/>
</dbReference>
<sequence>MATSALDAQARFLCPDYRSIFCQGRCVNGIISCQLPKVNGVSFNMAWTSQNRHQARTNFREPFVINAVSAGLEDTQTSTSQFHDFSVTTCQSDKANELKISIEVSGKKTKAVFDDVFSKMVADAQPIPGFRRVKGGKTPNIPQNILLEILGYSKVYKQVITRVINSTISEYVQKEGLSVHKDLRVEQSFEELEEIFEPGDHFKFDAIIGCRD</sequence>
<dbReference type="GO" id="GO:0015031">
    <property type="term" value="P:protein transport"/>
    <property type="evidence" value="ECO:0007669"/>
    <property type="project" value="InterPro"/>
</dbReference>
<accession>A0AAV1DP90</accession>
<dbReference type="Proteomes" id="UP001161247">
    <property type="component" value="Chromosome 6"/>
</dbReference>
<keyword evidence="4" id="KW-0697">Rotamase</keyword>
<dbReference type="AlphaFoldDB" id="A0AAV1DP90"/>
<dbReference type="FunFam" id="3.30.70.1050:FF:000004">
    <property type="entry name" value="Trigger factor"/>
    <property type="match status" value="1"/>
</dbReference>
<evidence type="ECO:0000256" key="4">
    <source>
        <dbReference type="ARBA" id="ARBA00023110"/>
    </source>
</evidence>
<dbReference type="GO" id="GO:0044183">
    <property type="term" value="F:protein folding chaperone"/>
    <property type="evidence" value="ECO:0007669"/>
    <property type="project" value="TreeGrafter"/>
</dbReference>
<gene>
    <name evidence="9" type="ORF">OLC1_LOCUS16638</name>
</gene>
<dbReference type="InterPro" id="IPR005215">
    <property type="entry name" value="Trig_fac"/>
</dbReference>
<dbReference type="GO" id="GO:0043335">
    <property type="term" value="P:protein unfolding"/>
    <property type="evidence" value="ECO:0007669"/>
    <property type="project" value="TreeGrafter"/>
</dbReference>
<dbReference type="SUPFAM" id="SSF102735">
    <property type="entry name" value="Trigger factor ribosome-binding domain"/>
    <property type="match status" value="1"/>
</dbReference>
<name>A0AAV1DP90_OLDCO</name>
<comment type="catalytic activity">
    <reaction evidence="1">
        <text>[protein]-peptidylproline (omega=180) = [protein]-peptidylproline (omega=0)</text>
        <dbReference type="Rhea" id="RHEA:16237"/>
        <dbReference type="Rhea" id="RHEA-COMP:10747"/>
        <dbReference type="Rhea" id="RHEA-COMP:10748"/>
        <dbReference type="ChEBI" id="CHEBI:83833"/>
        <dbReference type="ChEBI" id="CHEBI:83834"/>
        <dbReference type="EC" id="5.2.1.8"/>
    </reaction>
</comment>
<dbReference type="PANTHER" id="PTHR30560:SF5">
    <property type="entry name" value="OS09G0515400 PROTEIN"/>
    <property type="match status" value="1"/>
</dbReference>
<reference evidence="9" key="1">
    <citation type="submission" date="2023-03" db="EMBL/GenBank/DDBJ databases">
        <authorList>
            <person name="Julca I."/>
        </authorList>
    </citation>
    <scope>NUCLEOTIDE SEQUENCE</scope>
</reference>
<dbReference type="Pfam" id="PF05697">
    <property type="entry name" value="Trigger_N"/>
    <property type="match status" value="1"/>
</dbReference>
<organism evidence="9 10">
    <name type="scientific">Oldenlandia corymbosa var. corymbosa</name>
    <dbReference type="NCBI Taxonomy" id="529605"/>
    <lineage>
        <taxon>Eukaryota</taxon>
        <taxon>Viridiplantae</taxon>
        <taxon>Streptophyta</taxon>
        <taxon>Embryophyta</taxon>
        <taxon>Tracheophyta</taxon>
        <taxon>Spermatophyta</taxon>
        <taxon>Magnoliopsida</taxon>
        <taxon>eudicotyledons</taxon>
        <taxon>Gunneridae</taxon>
        <taxon>Pentapetalae</taxon>
        <taxon>asterids</taxon>
        <taxon>lamiids</taxon>
        <taxon>Gentianales</taxon>
        <taxon>Rubiaceae</taxon>
        <taxon>Rubioideae</taxon>
        <taxon>Spermacoceae</taxon>
        <taxon>Hedyotis-Oldenlandia complex</taxon>
        <taxon>Oldenlandia</taxon>
    </lineage>
</organism>